<accession>A0A9R0JKN6</accession>
<evidence type="ECO:0000313" key="1">
    <source>
        <dbReference type="Proteomes" id="UP000813463"/>
    </source>
</evidence>
<protein>
    <recommendedName>
        <fullName evidence="3">Transposase</fullName>
    </recommendedName>
</protein>
<reference evidence="1" key="1">
    <citation type="journal article" date="2021" name="Nat. Commun.">
        <title>Genomic analyses provide insights into spinach domestication and the genetic basis of agronomic traits.</title>
        <authorList>
            <person name="Cai X."/>
            <person name="Sun X."/>
            <person name="Xu C."/>
            <person name="Sun H."/>
            <person name="Wang X."/>
            <person name="Ge C."/>
            <person name="Zhang Z."/>
            <person name="Wang Q."/>
            <person name="Fei Z."/>
            <person name="Jiao C."/>
            <person name="Wang Q."/>
        </authorList>
    </citation>
    <scope>NUCLEOTIDE SEQUENCE [LARGE SCALE GENOMIC DNA]</scope>
    <source>
        <strain evidence="1">cv. Varoflay</strain>
    </source>
</reference>
<reference evidence="2" key="2">
    <citation type="submission" date="2025-08" db="UniProtKB">
        <authorList>
            <consortium name="RefSeq"/>
        </authorList>
    </citation>
    <scope>IDENTIFICATION</scope>
    <source>
        <tissue evidence="2">Leaf</tissue>
    </source>
</reference>
<dbReference type="KEGG" id="soe:110778033"/>
<gene>
    <name evidence="2" type="primary">LOC110778033</name>
</gene>
<proteinExistence type="predicted"/>
<dbReference type="InterPro" id="IPR036397">
    <property type="entry name" value="RNaseH_sf"/>
</dbReference>
<organism evidence="1 2">
    <name type="scientific">Spinacia oleracea</name>
    <name type="common">Spinach</name>
    <dbReference type="NCBI Taxonomy" id="3562"/>
    <lineage>
        <taxon>Eukaryota</taxon>
        <taxon>Viridiplantae</taxon>
        <taxon>Streptophyta</taxon>
        <taxon>Embryophyta</taxon>
        <taxon>Tracheophyta</taxon>
        <taxon>Spermatophyta</taxon>
        <taxon>Magnoliopsida</taxon>
        <taxon>eudicotyledons</taxon>
        <taxon>Gunneridae</taxon>
        <taxon>Pentapetalae</taxon>
        <taxon>Caryophyllales</taxon>
        <taxon>Chenopodiaceae</taxon>
        <taxon>Chenopodioideae</taxon>
        <taxon>Anserineae</taxon>
        <taxon>Spinacia</taxon>
    </lineage>
</organism>
<keyword evidence="1" id="KW-1185">Reference proteome</keyword>
<dbReference type="GO" id="GO:0003676">
    <property type="term" value="F:nucleic acid binding"/>
    <property type="evidence" value="ECO:0007669"/>
    <property type="project" value="InterPro"/>
</dbReference>
<dbReference type="AlphaFoldDB" id="A0A9R0JKN6"/>
<dbReference type="GeneID" id="110778033"/>
<sequence>MDDYSVEELLELEELLEFDPDMEVWYSDDESENDEKVENSAVLNNDNQIPIRNLGGRTTQSRELTDFQRKHMIDKLLLLANDELKIPPRAQIEIALEFNVYRTTVWRYWSKAKIQIRRGETIDVKGQKPGKVGRKCKDWDLDRLHAIPVEKRTTIRKIADALDIHPSTVYKLIKSGKIRACSSSLKPSVTPTHKIARIAHVLRQIIPRNVNTPPKFSAMYNVIHIDEKWFYMSQKSQKFYLFPWEDEPYRACQNKNYIPKMMFMGCVARPILGTNGEILWDGKIGMFPFTYTVEAQRSSKNRDRGTPETKAIVSITREVIRAKLIEEVLPAIMAKWPANACKEIWIQQDNAKPHISVDDAEFRAAATKNGFKIRLTCQPAQSPDLNVLDLGFFRAIQSLQYKAFPKDTKELLKSVEDAFQAYEPRLVNYNWLHLQYCMLEILKVEGSNKYKNPHNKKHAMDRLGILPTQVEVPEELIEESRKILARGPTN</sequence>
<evidence type="ECO:0000313" key="2">
    <source>
        <dbReference type="RefSeq" id="XP_021838285.2"/>
    </source>
</evidence>
<dbReference type="Proteomes" id="UP000813463">
    <property type="component" value="Chromosome 6"/>
</dbReference>
<evidence type="ECO:0008006" key="3">
    <source>
        <dbReference type="Google" id="ProtNLM"/>
    </source>
</evidence>
<dbReference type="PANTHER" id="PTHR47169:SF2">
    <property type="entry name" value="OS01G0541250 PROTEIN"/>
    <property type="match status" value="1"/>
</dbReference>
<dbReference type="RefSeq" id="XP_021838285.2">
    <property type="nucleotide sequence ID" value="XM_021982593.2"/>
</dbReference>
<name>A0A9R0JKN6_SPIOL</name>
<dbReference type="PANTHER" id="PTHR47169">
    <property type="entry name" value="OS01G0541250 PROTEIN"/>
    <property type="match status" value="1"/>
</dbReference>
<dbReference type="Gene3D" id="3.30.420.10">
    <property type="entry name" value="Ribonuclease H-like superfamily/Ribonuclease H"/>
    <property type="match status" value="1"/>
</dbReference>